<reference evidence="3 4" key="1">
    <citation type="journal article" date="2024" name="bioRxiv">
        <title>Comparative genomics of Cryptococcus and Kwoniella reveals pathogenesis evolution and contrasting karyotype dynamics via intercentromeric recombination or chromosome fusion.</title>
        <authorList>
            <person name="Coelho M.A."/>
            <person name="David-Palma M."/>
            <person name="Shea T."/>
            <person name="Bowers K."/>
            <person name="McGinley-Smith S."/>
            <person name="Mohammad A.W."/>
            <person name="Gnirke A."/>
            <person name="Yurkov A.M."/>
            <person name="Nowrousian M."/>
            <person name="Sun S."/>
            <person name="Cuomo C.A."/>
            <person name="Heitman J."/>
        </authorList>
    </citation>
    <scope>NUCLEOTIDE SEQUENCE [LARGE SCALE GENOMIC DNA]</scope>
    <source>
        <strain evidence="3 4">CBS 13917</strain>
    </source>
</reference>
<proteinExistence type="inferred from homology"/>
<evidence type="ECO:0008006" key="5">
    <source>
        <dbReference type="Google" id="ProtNLM"/>
    </source>
</evidence>
<gene>
    <name evidence="3" type="ORF">IAR55_003624</name>
</gene>
<dbReference type="GO" id="GO:0072659">
    <property type="term" value="P:protein localization to plasma membrane"/>
    <property type="evidence" value="ECO:0007669"/>
    <property type="project" value="InterPro"/>
</dbReference>
<dbReference type="KEGG" id="kne:92180882"/>
<feature type="region of interest" description="Disordered" evidence="2">
    <location>
        <begin position="481"/>
        <end position="532"/>
    </location>
</feature>
<evidence type="ECO:0000313" key="3">
    <source>
        <dbReference type="EMBL" id="KAK8854885.1"/>
    </source>
</evidence>
<comment type="caution">
    <text evidence="3">The sequence shown here is derived from an EMBL/GenBank/DDBJ whole genome shotgun (WGS) entry which is preliminary data.</text>
</comment>
<feature type="compositionally biased region" description="Basic residues" evidence="2">
    <location>
        <begin position="699"/>
        <end position="708"/>
    </location>
</feature>
<dbReference type="AlphaFoldDB" id="A0AAW0YZR2"/>
<dbReference type="InterPro" id="IPR049150">
    <property type="entry name" value="EFR3_HEAT-like_rpt"/>
</dbReference>
<feature type="region of interest" description="Disordered" evidence="2">
    <location>
        <begin position="622"/>
        <end position="711"/>
    </location>
</feature>
<dbReference type="InterPro" id="IPR039786">
    <property type="entry name" value="EFR3"/>
</dbReference>
<feature type="region of interest" description="Disordered" evidence="2">
    <location>
        <begin position="1028"/>
        <end position="1096"/>
    </location>
</feature>
<dbReference type="Proteomes" id="UP001388673">
    <property type="component" value="Unassembled WGS sequence"/>
</dbReference>
<dbReference type="Pfam" id="PF21072">
    <property type="entry name" value="EFR3"/>
    <property type="match status" value="1"/>
</dbReference>
<organism evidence="3 4">
    <name type="scientific">Kwoniella newhampshirensis</name>
    <dbReference type="NCBI Taxonomy" id="1651941"/>
    <lineage>
        <taxon>Eukaryota</taxon>
        <taxon>Fungi</taxon>
        <taxon>Dikarya</taxon>
        <taxon>Basidiomycota</taxon>
        <taxon>Agaricomycotina</taxon>
        <taxon>Tremellomycetes</taxon>
        <taxon>Tremellales</taxon>
        <taxon>Cryptococcaceae</taxon>
        <taxon>Kwoniella</taxon>
    </lineage>
</organism>
<dbReference type="PANTHER" id="PTHR47766">
    <property type="entry name" value="PROTEIN EFR3"/>
    <property type="match status" value="1"/>
</dbReference>
<name>A0AAW0YZR2_9TREE</name>
<dbReference type="PANTHER" id="PTHR47766:SF1">
    <property type="entry name" value="PROTEIN EFR3"/>
    <property type="match status" value="1"/>
</dbReference>
<dbReference type="RefSeq" id="XP_066803123.1">
    <property type="nucleotide sequence ID" value="XM_066946731.1"/>
</dbReference>
<feature type="region of interest" description="Disordered" evidence="2">
    <location>
        <begin position="983"/>
        <end position="1015"/>
    </location>
</feature>
<keyword evidence="4" id="KW-1185">Reference proteome</keyword>
<evidence type="ECO:0000313" key="4">
    <source>
        <dbReference type="Proteomes" id="UP001388673"/>
    </source>
</evidence>
<protein>
    <recommendedName>
        <fullName evidence="5">Protein EFR3</fullName>
    </recommendedName>
</protein>
<evidence type="ECO:0000256" key="1">
    <source>
        <dbReference type="ARBA" id="ARBA00010216"/>
    </source>
</evidence>
<dbReference type="EMBL" id="JBCAWK010000006">
    <property type="protein sequence ID" value="KAK8854885.1"/>
    <property type="molecule type" value="Genomic_DNA"/>
</dbReference>
<evidence type="ECO:0000256" key="2">
    <source>
        <dbReference type="SAM" id="MobiDB-lite"/>
    </source>
</evidence>
<comment type="similarity">
    <text evidence="1">Belongs to the EFR3 family.</text>
</comment>
<accession>A0AAW0YZR2</accession>
<dbReference type="GeneID" id="92180882"/>
<feature type="compositionally biased region" description="Low complexity" evidence="2">
    <location>
        <begin position="642"/>
        <end position="654"/>
    </location>
</feature>
<feature type="compositionally biased region" description="Low complexity" evidence="2">
    <location>
        <begin position="680"/>
        <end position="689"/>
    </location>
</feature>
<feature type="compositionally biased region" description="Polar residues" evidence="2">
    <location>
        <begin position="481"/>
        <end position="493"/>
    </location>
</feature>
<sequence>MGCLPCTNLQPEVAHLNACYPPSKALLTAGPDYRPLSQDLSKLTYFATNKPSKLAKIGEELDKRVAKETQRSTAGYPKYRASLLISLAILRALLTECKRDIGLFGRWALRVIDRSLDVRVYQRGGLDLEVIGRAAAAFISFTTYTDGASIGVDDPLTRTYLDILNKFGRMATHIDPQEKTDMEQQNRTRLIALAALHGAVTSDALYTSTREFPKQVGVILPPLLENIFEGTMGHLKLETAKIEMDASPSPFFTEFSAKRPINDRRAPSLHAHIPGEKGPSSSDVLSASLRSLHLLVGQCQVTQASHIVDRVGLFLDKHGWQDVERCCWISERLTAWIILQYRFVVPTRLLEVLVDLKDEAPTPKHTSALAMITTILNSGTSLVGLGVSDVLQNLVSLIIRRVHFDPRDALLPPLVQCVSSLGTHIYYADQINDIVEELAIRIAELPTSDKARPEIIRVLIHCITGVMLVADAADEEAETKLNNTTISRTSSRAANEGSLPIHSDKGKAPATGPAPPDTPLEPHRHRPSRRNPIAPEVWQETLPLLCEADYAVRSTYARALILFLETEMPRGATPNKHSQTAVRPTAGDITIYRFCNALNAAIYTLVMSSCLGVGSEEEISTGVSSRASPEVHQVPLNGTSATETTKTGPGSTTTNDANDSRGTPTRGDKEKGVSFNITEPSPTSTPPSAGGNGGTSTPPHKKGFRTSRRPSLPLNRYQSYVNLSSFDNVATPLDFAAALKVLDEIHMIVPIPALLTGTPMLLALDRDAGNELVRRPGDGRAGAWVLERKRAIRELVGIIWRRIGERWGVEEIELVADRGLASLPEPYLVPPLPPYSQTTILPMPEAPISFVQYTIEGESSSATKPLLDPEVIVTVLGSAKVVQSSTRRDEKALKKKFGGKWTVETAIKDSVERFSSANIVPADDPHYDVAHVLMSMNNGSYQSFNGNGSRPGSRSIDVDDLREALGARRDTISTSAAPSLISTIADDHHSSVTSRGGPGSSISTSVAGGGRKPQADVREVLKDIFKDKKRGPSGRHSAIGIAAGGGGSSAPPSPLRVEGKVNGNGAGPGSILQDGEGKAKVNGEGPPVLEPVAGKA</sequence>